<dbReference type="Gene3D" id="1.20.1250.20">
    <property type="entry name" value="MFS general substrate transporter like domains"/>
    <property type="match status" value="2"/>
</dbReference>
<sequence>MGTYLSTVLKATGLQIGAAYGMMAIATIISPLLIGVIADKFISPKKMFTILHLLGGGVLIYMSKISDSNTFNWVLLLYALLYAPTLALSGSLTFAQLKGNEKLFPGIRVFGTIGWIIAGISIDQFLGSKLSLVSTFTIAGVASIILAIWSIFLPNAELNARENINKTSPLIKSSAFSLFKSRSFTVFFIASAFIAIPLSFYYSLTNQFLNEIGVSDAASKMTMGQFSEALFIIAIPFFLRKWGIKWMIVAGMLAWIIRFALFSFGDAAANSWMLIASILLHGLCYDFFFVAGQMYTDAKARPENRNAAQAMITMATYGIGMWVGSILSGFVSNQNTINVTTHLWDKIWIVPAAITIVVLVLFVTFFKAEKDTIVKEIRL</sequence>
<reference evidence="9 10" key="2">
    <citation type="submission" date="2016-06" db="EMBL/GenBank/DDBJ databases">
        <title>Pedobacter psychrophilus sp. nov., isolated from Antarctic fragmentary rock.</title>
        <authorList>
            <person name="Svec P."/>
        </authorList>
    </citation>
    <scope>NUCLEOTIDE SEQUENCE [LARGE SCALE GENOMIC DNA]</scope>
    <source>
        <strain evidence="9 10">CCM 8644</strain>
    </source>
</reference>
<protein>
    <recommendedName>
        <fullName evidence="8">Major facilitator superfamily (MFS) profile domain-containing protein</fullName>
    </recommendedName>
</protein>
<dbReference type="InterPro" id="IPR020846">
    <property type="entry name" value="MFS_dom"/>
</dbReference>
<keyword evidence="2" id="KW-0813">Transport</keyword>
<dbReference type="GO" id="GO:0015213">
    <property type="term" value="F:uridine transmembrane transporter activity"/>
    <property type="evidence" value="ECO:0007669"/>
    <property type="project" value="TreeGrafter"/>
</dbReference>
<feature type="transmembrane region" description="Helical" evidence="7">
    <location>
        <begin position="47"/>
        <end position="63"/>
    </location>
</feature>
<keyword evidence="3" id="KW-1003">Cell membrane</keyword>
<evidence type="ECO:0000256" key="6">
    <source>
        <dbReference type="ARBA" id="ARBA00023136"/>
    </source>
</evidence>
<keyword evidence="10" id="KW-1185">Reference proteome</keyword>
<dbReference type="InterPro" id="IPR036259">
    <property type="entry name" value="MFS_trans_sf"/>
</dbReference>
<comment type="caution">
    <text evidence="9">The sequence shown here is derived from an EMBL/GenBank/DDBJ whole genome shotgun (WGS) entry which is preliminary data.</text>
</comment>
<feature type="transmembrane region" description="Helical" evidence="7">
    <location>
        <begin position="271"/>
        <end position="295"/>
    </location>
</feature>
<evidence type="ECO:0000256" key="7">
    <source>
        <dbReference type="SAM" id="Phobius"/>
    </source>
</evidence>
<feature type="transmembrane region" description="Helical" evidence="7">
    <location>
        <begin position="107"/>
        <end position="126"/>
    </location>
</feature>
<keyword evidence="4 7" id="KW-0812">Transmembrane</keyword>
<proteinExistence type="predicted"/>
<organism evidence="9 10">
    <name type="scientific">Pedobacter psychrophilus</name>
    <dbReference type="NCBI Taxonomy" id="1826909"/>
    <lineage>
        <taxon>Bacteria</taxon>
        <taxon>Pseudomonadati</taxon>
        <taxon>Bacteroidota</taxon>
        <taxon>Sphingobacteriia</taxon>
        <taxon>Sphingobacteriales</taxon>
        <taxon>Sphingobacteriaceae</taxon>
        <taxon>Pedobacter</taxon>
    </lineage>
</organism>
<name>A0A179DLN6_9SPHI</name>
<dbReference type="SUPFAM" id="SSF103473">
    <property type="entry name" value="MFS general substrate transporter"/>
    <property type="match status" value="1"/>
</dbReference>
<feature type="transmembrane region" description="Helical" evidence="7">
    <location>
        <begin position="184"/>
        <end position="202"/>
    </location>
</feature>
<feature type="transmembrane region" description="Helical" evidence="7">
    <location>
        <begin position="347"/>
        <end position="366"/>
    </location>
</feature>
<dbReference type="STRING" id="1826909.A5893_02490"/>
<evidence type="ECO:0000256" key="1">
    <source>
        <dbReference type="ARBA" id="ARBA00004651"/>
    </source>
</evidence>
<accession>A0A179DLN6</accession>
<evidence type="ECO:0000259" key="8">
    <source>
        <dbReference type="PROSITE" id="PS50850"/>
    </source>
</evidence>
<feature type="transmembrane region" description="Helical" evidence="7">
    <location>
        <begin position="12"/>
        <end position="35"/>
    </location>
</feature>
<dbReference type="Proteomes" id="UP000078459">
    <property type="component" value="Unassembled WGS sequence"/>
</dbReference>
<evidence type="ECO:0000256" key="3">
    <source>
        <dbReference type="ARBA" id="ARBA00022475"/>
    </source>
</evidence>
<dbReference type="GO" id="GO:0005886">
    <property type="term" value="C:plasma membrane"/>
    <property type="evidence" value="ECO:0007669"/>
    <property type="project" value="UniProtKB-SubCell"/>
</dbReference>
<dbReference type="Pfam" id="PF03825">
    <property type="entry name" value="Nuc_H_symport"/>
    <property type="match status" value="1"/>
</dbReference>
<comment type="subcellular location">
    <subcellularLocation>
        <location evidence="1">Cell membrane</location>
        <topology evidence="1">Multi-pass membrane protein</topology>
    </subcellularLocation>
</comment>
<feature type="transmembrane region" description="Helical" evidence="7">
    <location>
        <begin position="246"/>
        <end position="265"/>
    </location>
</feature>
<feature type="domain" description="Major facilitator superfamily (MFS) profile" evidence="8">
    <location>
        <begin position="169"/>
        <end position="379"/>
    </location>
</feature>
<feature type="transmembrane region" description="Helical" evidence="7">
    <location>
        <begin position="222"/>
        <end position="239"/>
    </location>
</feature>
<dbReference type="EMBL" id="LWHJ01000011">
    <property type="protein sequence ID" value="OAQ42006.1"/>
    <property type="molecule type" value="Genomic_DNA"/>
</dbReference>
<dbReference type="AlphaFoldDB" id="A0A179DLN6"/>
<dbReference type="GO" id="GO:0015212">
    <property type="term" value="F:cytidine transmembrane transporter activity"/>
    <property type="evidence" value="ECO:0007669"/>
    <property type="project" value="TreeGrafter"/>
</dbReference>
<keyword evidence="5 7" id="KW-1133">Transmembrane helix</keyword>
<feature type="transmembrane region" description="Helical" evidence="7">
    <location>
        <begin position="307"/>
        <end position="327"/>
    </location>
</feature>
<evidence type="ECO:0000313" key="10">
    <source>
        <dbReference type="Proteomes" id="UP000078459"/>
    </source>
</evidence>
<keyword evidence="6 7" id="KW-0472">Membrane</keyword>
<evidence type="ECO:0000256" key="4">
    <source>
        <dbReference type="ARBA" id="ARBA00022692"/>
    </source>
</evidence>
<dbReference type="InterPro" id="IPR004740">
    <property type="entry name" value="Nuc_H_symport"/>
</dbReference>
<reference evidence="9 10" key="1">
    <citation type="submission" date="2016-04" db="EMBL/GenBank/DDBJ databases">
        <authorList>
            <person name="Evans L.H."/>
            <person name="Alamgir A."/>
            <person name="Owens N."/>
            <person name="Weber N.D."/>
            <person name="Virtaneva K."/>
            <person name="Barbian K."/>
            <person name="Babar A."/>
            <person name="Rosenke K."/>
        </authorList>
    </citation>
    <scope>NUCLEOTIDE SEQUENCE [LARGE SCALE GENOMIC DNA]</scope>
    <source>
        <strain evidence="9 10">CCM 8644</strain>
    </source>
</reference>
<dbReference type="PROSITE" id="PS50850">
    <property type="entry name" value="MFS"/>
    <property type="match status" value="1"/>
</dbReference>
<feature type="transmembrane region" description="Helical" evidence="7">
    <location>
        <begin position="132"/>
        <end position="153"/>
    </location>
</feature>
<evidence type="ECO:0000256" key="2">
    <source>
        <dbReference type="ARBA" id="ARBA00022448"/>
    </source>
</evidence>
<evidence type="ECO:0000256" key="5">
    <source>
        <dbReference type="ARBA" id="ARBA00022989"/>
    </source>
</evidence>
<evidence type="ECO:0000313" key="9">
    <source>
        <dbReference type="EMBL" id="OAQ42006.1"/>
    </source>
</evidence>
<dbReference type="PANTHER" id="PTHR23522:SF4">
    <property type="entry name" value="NUCLEOSIDE PERMEASE NUPG-RELATED"/>
    <property type="match status" value="1"/>
</dbReference>
<gene>
    <name evidence="9" type="ORF">A5893_02490</name>
</gene>
<feature type="transmembrane region" description="Helical" evidence="7">
    <location>
        <begin position="75"/>
        <end position="95"/>
    </location>
</feature>
<dbReference type="PANTHER" id="PTHR23522">
    <property type="entry name" value="BLL5896 PROTEIN"/>
    <property type="match status" value="1"/>
</dbReference>